<reference evidence="3" key="1">
    <citation type="submission" date="2020-08" db="EMBL/GenBank/DDBJ databases">
        <title>Genome public.</title>
        <authorList>
            <person name="Liu C."/>
            <person name="Sun Q."/>
        </authorList>
    </citation>
    <scope>NUCLEOTIDE SEQUENCE</scope>
    <source>
        <strain evidence="3">NSJ-63</strain>
    </source>
</reference>
<dbReference type="Pfam" id="PF00905">
    <property type="entry name" value="Transpeptidase"/>
    <property type="match status" value="1"/>
</dbReference>
<evidence type="ECO:0000313" key="4">
    <source>
        <dbReference type="Proteomes" id="UP000617951"/>
    </source>
</evidence>
<dbReference type="GO" id="GO:0005886">
    <property type="term" value="C:plasma membrane"/>
    <property type="evidence" value="ECO:0007669"/>
    <property type="project" value="TreeGrafter"/>
</dbReference>
<accession>A0A926HX48</accession>
<keyword evidence="1" id="KW-1133">Transmembrane helix</keyword>
<keyword evidence="4" id="KW-1185">Reference proteome</keyword>
<dbReference type="SUPFAM" id="SSF56601">
    <property type="entry name" value="beta-lactamase/transpeptidase-like"/>
    <property type="match status" value="1"/>
</dbReference>
<dbReference type="Gene3D" id="3.90.1310.10">
    <property type="entry name" value="Penicillin-binding protein 2a (Domain 2)"/>
    <property type="match status" value="1"/>
</dbReference>
<proteinExistence type="predicted"/>
<feature type="domain" description="Penicillin-binding protein transpeptidase" evidence="2">
    <location>
        <begin position="157"/>
        <end position="454"/>
    </location>
</feature>
<evidence type="ECO:0000256" key="1">
    <source>
        <dbReference type="SAM" id="Phobius"/>
    </source>
</evidence>
<organism evidence="3 4">
    <name type="scientific">Guopingia tenuis</name>
    <dbReference type="NCBI Taxonomy" id="2763656"/>
    <lineage>
        <taxon>Bacteria</taxon>
        <taxon>Bacillati</taxon>
        <taxon>Bacillota</taxon>
        <taxon>Clostridia</taxon>
        <taxon>Christensenellales</taxon>
        <taxon>Christensenellaceae</taxon>
        <taxon>Guopingia</taxon>
    </lineage>
</organism>
<evidence type="ECO:0000259" key="2">
    <source>
        <dbReference type="Pfam" id="PF00905"/>
    </source>
</evidence>
<protein>
    <submittedName>
        <fullName evidence="3">Penicillin-binding protein 2</fullName>
    </submittedName>
</protein>
<dbReference type="Proteomes" id="UP000617951">
    <property type="component" value="Unassembled WGS sequence"/>
</dbReference>
<dbReference type="InterPro" id="IPR001460">
    <property type="entry name" value="PCN-bd_Tpept"/>
</dbReference>
<dbReference type="GO" id="GO:0071972">
    <property type="term" value="F:peptidoglycan L,D-transpeptidase activity"/>
    <property type="evidence" value="ECO:0007669"/>
    <property type="project" value="TreeGrafter"/>
</dbReference>
<dbReference type="EMBL" id="JACRSS010000004">
    <property type="protein sequence ID" value="MBC8539013.1"/>
    <property type="molecule type" value="Genomic_DNA"/>
</dbReference>
<keyword evidence="1" id="KW-0472">Membrane</keyword>
<dbReference type="RefSeq" id="WP_178618854.1">
    <property type="nucleotide sequence ID" value="NZ_JACRSS010000004.1"/>
</dbReference>
<dbReference type="PANTHER" id="PTHR30627:SF24">
    <property type="entry name" value="PENICILLIN-BINDING PROTEIN 4B"/>
    <property type="match status" value="1"/>
</dbReference>
<dbReference type="AlphaFoldDB" id="A0A926HX48"/>
<gene>
    <name evidence="3" type="ORF">H8693_08705</name>
</gene>
<evidence type="ECO:0000313" key="3">
    <source>
        <dbReference type="EMBL" id="MBC8539013.1"/>
    </source>
</evidence>
<keyword evidence="1" id="KW-0812">Transmembrane</keyword>
<dbReference type="InterPro" id="IPR050515">
    <property type="entry name" value="Beta-lactam/transpept"/>
</dbReference>
<sequence>MKDTQKFKRHVRVCMGIFITLFAVLIVYLGYSVLMYGEKWFATPYNPRLHSAAESIIAGSIYDRNGNRMVWTEDGSRQYAGNADTRRALSHVLGDAYGKSVGAETIFAKYLYGMDKDILERIKDIGTGQDKNGNDISLTIDSELCEYIYDQMGGKKGSVVLLNYKTGEILASVSLPAFDPQTVGKDTPEDTSLVDRATMGRYPPGSVMKIMTAAAAVEEGIDIKYTCTGEDIIEGQKVTCAGGTAHGELTLESAFTKSCNTYFANLAVKIGGQRLLQEASKFGFNKEWNFSDINLYRSNFEVSEEEGDVAWAGIGQYNDLITPMHAAMIAGAIANDGVMMEPKLLKSVDFNGYTQFNYTPAKAGQVTDAATARTIKKYMMEVVKSGTGTSAAVKGTTMYGKTGTAEFVEDGEVKNHSWFVGFIEDSAHPYAIAVIFEGAGYGSRYAAPMAGKVMARAIR</sequence>
<dbReference type="Gene3D" id="3.40.710.10">
    <property type="entry name" value="DD-peptidase/beta-lactamase superfamily"/>
    <property type="match status" value="1"/>
</dbReference>
<dbReference type="GO" id="GO:0071555">
    <property type="term" value="P:cell wall organization"/>
    <property type="evidence" value="ECO:0007669"/>
    <property type="project" value="TreeGrafter"/>
</dbReference>
<dbReference type="PANTHER" id="PTHR30627">
    <property type="entry name" value="PEPTIDOGLYCAN D,D-TRANSPEPTIDASE"/>
    <property type="match status" value="1"/>
</dbReference>
<comment type="caution">
    <text evidence="3">The sequence shown here is derived from an EMBL/GenBank/DDBJ whole genome shotgun (WGS) entry which is preliminary data.</text>
</comment>
<name>A0A926HX48_9FIRM</name>
<dbReference type="InterPro" id="IPR012338">
    <property type="entry name" value="Beta-lactam/transpept-like"/>
</dbReference>
<dbReference type="GO" id="GO:0008658">
    <property type="term" value="F:penicillin binding"/>
    <property type="evidence" value="ECO:0007669"/>
    <property type="project" value="InterPro"/>
</dbReference>
<feature type="transmembrane region" description="Helical" evidence="1">
    <location>
        <begin position="12"/>
        <end position="31"/>
    </location>
</feature>